<evidence type="ECO:0000256" key="1">
    <source>
        <dbReference type="SAM" id="Phobius"/>
    </source>
</evidence>
<reference evidence="2 3" key="1">
    <citation type="submission" date="2019-09" db="EMBL/GenBank/DDBJ databases">
        <authorList>
            <person name="Dittami M. S."/>
        </authorList>
    </citation>
    <scope>NUCLEOTIDE SEQUENCE [LARGE SCALE GENOMIC DNA]</scope>
    <source>
        <strain evidence="2">SPHINGO391</strain>
    </source>
</reference>
<proteinExistence type="predicted"/>
<keyword evidence="1" id="KW-0472">Membrane</keyword>
<name>A0A5E7XZ92_9SPHN</name>
<feature type="transmembrane region" description="Helical" evidence="1">
    <location>
        <begin position="40"/>
        <end position="63"/>
    </location>
</feature>
<dbReference type="EMBL" id="CABVLI010000028">
    <property type="protein sequence ID" value="VVS99932.1"/>
    <property type="molecule type" value="Genomic_DNA"/>
</dbReference>
<protein>
    <submittedName>
        <fullName evidence="2">Uncharacterized protein</fullName>
    </submittedName>
</protein>
<accession>A0A5E7XZ92</accession>
<keyword evidence="1" id="KW-1133">Transmembrane helix</keyword>
<dbReference type="AlphaFoldDB" id="A0A5E7XZ92"/>
<gene>
    <name evidence="2" type="ORF">SPHINGO391_340011</name>
</gene>
<sequence>MAVWIDIARSMARVIVVLAWHVPLATSIPVAVFVEIAGHVARVIVVLSWHLLLPARVAVTVGVEITRRMSGMVVMRAKLLFGHLRSPLLWIVLTRSEGVSVPLAPSATYDREPCLMKGCLDRAASLPHRYRSGSASNLCWHADEQKKSR</sequence>
<dbReference type="Proteomes" id="UP000326857">
    <property type="component" value="Unassembled WGS sequence"/>
</dbReference>
<organism evidence="2 3">
    <name type="scientific">Sphingomonas aurantiaca</name>
    <dbReference type="NCBI Taxonomy" id="185949"/>
    <lineage>
        <taxon>Bacteria</taxon>
        <taxon>Pseudomonadati</taxon>
        <taxon>Pseudomonadota</taxon>
        <taxon>Alphaproteobacteria</taxon>
        <taxon>Sphingomonadales</taxon>
        <taxon>Sphingomonadaceae</taxon>
        <taxon>Sphingomonas</taxon>
    </lineage>
</organism>
<evidence type="ECO:0000313" key="3">
    <source>
        <dbReference type="Proteomes" id="UP000326857"/>
    </source>
</evidence>
<evidence type="ECO:0000313" key="2">
    <source>
        <dbReference type="EMBL" id="VVS99932.1"/>
    </source>
</evidence>
<keyword evidence="1" id="KW-0812">Transmembrane</keyword>
<feature type="transmembrane region" description="Helical" evidence="1">
    <location>
        <begin position="12"/>
        <end position="34"/>
    </location>
</feature>